<name>A0A2U1K3A5_9BACI</name>
<dbReference type="EMBL" id="QCZG01000013">
    <property type="protein sequence ID" value="PWA12017.1"/>
    <property type="molecule type" value="Genomic_DNA"/>
</dbReference>
<dbReference type="GO" id="GO:0005829">
    <property type="term" value="C:cytosol"/>
    <property type="evidence" value="ECO:0007669"/>
    <property type="project" value="TreeGrafter"/>
</dbReference>
<dbReference type="PANTHER" id="PTHR45663:SF41">
    <property type="entry name" value="THIOREDOXIN-LIKE PROTEIN YUSE"/>
    <property type="match status" value="1"/>
</dbReference>
<dbReference type="GO" id="GO:0015035">
    <property type="term" value="F:protein-disulfide reductase activity"/>
    <property type="evidence" value="ECO:0007669"/>
    <property type="project" value="TreeGrafter"/>
</dbReference>
<dbReference type="PANTHER" id="PTHR45663">
    <property type="entry name" value="GEO12009P1"/>
    <property type="match status" value="1"/>
</dbReference>
<gene>
    <name evidence="2" type="ORF">DCC39_08005</name>
</gene>
<dbReference type="GO" id="GO:0045454">
    <property type="term" value="P:cell redox homeostasis"/>
    <property type="evidence" value="ECO:0007669"/>
    <property type="project" value="TreeGrafter"/>
</dbReference>
<accession>A0A2U1K3A5</accession>
<dbReference type="OrthoDB" id="5784238at2"/>
<feature type="domain" description="Thioredoxin" evidence="1">
    <location>
        <begin position="3"/>
        <end position="98"/>
    </location>
</feature>
<dbReference type="Pfam" id="PF00085">
    <property type="entry name" value="Thioredoxin"/>
    <property type="match status" value="1"/>
</dbReference>
<protein>
    <submittedName>
        <fullName evidence="2">Thiol reductase thioredoxin</fullName>
    </submittedName>
</protein>
<sequence length="105" mass="12087">MISELNETQFKTKLQEEPLVAAFFHTPFCGTCKLARNMLETVISKMNVTFPIVSCDLNRMPDLAEPFKIMSVPILVFFKNGEPVERFVAFGELEKLFYLLTKFSE</sequence>
<evidence type="ECO:0000313" key="2">
    <source>
        <dbReference type="EMBL" id="PWA12017.1"/>
    </source>
</evidence>
<dbReference type="InterPro" id="IPR036249">
    <property type="entry name" value="Thioredoxin-like_sf"/>
</dbReference>
<reference evidence="2 3" key="1">
    <citation type="submission" date="2018-04" db="EMBL/GenBank/DDBJ databases">
        <title>Camelliibacillus theae gen. nov., sp. nov., isolated from Pu'er tea.</title>
        <authorList>
            <person name="Niu L."/>
        </authorList>
    </citation>
    <scope>NUCLEOTIDE SEQUENCE [LARGE SCALE GENOMIC DNA]</scope>
    <source>
        <strain evidence="2 3">T8</strain>
    </source>
</reference>
<evidence type="ECO:0000259" key="1">
    <source>
        <dbReference type="Pfam" id="PF00085"/>
    </source>
</evidence>
<keyword evidence="3" id="KW-1185">Reference proteome</keyword>
<evidence type="ECO:0000313" key="3">
    <source>
        <dbReference type="Proteomes" id="UP000245998"/>
    </source>
</evidence>
<dbReference type="Proteomes" id="UP000245998">
    <property type="component" value="Unassembled WGS sequence"/>
</dbReference>
<comment type="caution">
    <text evidence="2">The sequence shown here is derived from an EMBL/GenBank/DDBJ whole genome shotgun (WGS) entry which is preliminary data.</text>
</comment>
<dbReference type="AlphaFoldDB" id="A0A2U1K3A5"/>
<organism evidence="2 3">
    <name type="scientific">Pueribacillus theae</name>
    <dbReference type="NCBI Taxonomy" id="2171751"/>
    <lineage>
        <taxon>Bacteria</taxon>
        <taxon>Bacillati</taxon>
        <taxon>Bacillota</taxon>
        <taxon>Bacilli</taxon>
        <taxon>Bacillales</taxon>
        <taxon>Bacillaceae</taxon>
        <taxon>Pueribacillus</taxon>
    </lineage>
</organism>
<dbReference type="Gene3D" id="3.40.30.10">
    <property type="entry name" value="Glutaredoxin"/>
    <property type="match status" value="1"/>
</dbReference>
<dbReference type="InterPro" id="IPR013766">
    <property type="entry name" value="Thioredoxin_domain"/>
</dbReference>
<dbReference type="CDD" id="cd02947">
    <property type="entry name" value="TRX_family"/>
    <property type="match status" value="1"/>
</dbReference>
<dbReference type="RefSeq" id="WP_116554375.1">
    <property type="nucleotide sequence ID" value="NZ_QCZG01000013.1"/>
</dbReference>
<proteinExistence type="predicted"/>
<dbReference type="SUPFAM" id="SSF52833">
    <property type="entry name" value="Thioredoxin-like"/>
    <property type="match status" value="1"/>
</dbReference>